<dbReference type="InterPro" id="IPR016651">
    <property type="entry name" value="LCMT1"/>
</dbReference>
<dbReference type="PANTHER" id="PTHR13600:SF21">
    <property type="entry name" value="LEUCINE CARBOXYL METHYLTRANSFERASE 1"/>
    <property type="match status" value="1"/>
</dbReference>
<evidence type="ECO:0000256" key="9">
    <source>
        <dbReference type="PIRSR" id="PIRSR016305-1"/>
    </source>
</evidence>
<comment type="function">
    <text evidence="8">Methylates the carboxyl group of the C-terminal leucine residue of protein phosphatase 2A catalytic subunits to form alpha-leucine ester residues.</text>
</comment>
<dbReference type="GeneID" id="27726383"/>
<dbReference type="Proteomes" id="UP000028545">
    <property type="component" value="Unassembled WGS sequence"/>
</dbReference>
<evidence type="ECO:0000256" key="7">
    <source>
        <dbReference type="ARBA" id="ARBA00022691"/>
    </source>
</evidence>
<evidence type="ECO:0000256" key="10">
    <source>
        <dbReference type="SAM" id="MobiDB-lite"/>
    </source>
</evidence>
<dbReference type="EC" id="2.1.1.233" evidence="3 8"/>
<dbReference type="InterPro" id="IPR007213">
    <property type="entry name" value="Ppm1/Ppm2/Tcmp"/>
</dbReference>
<evidence type="ECO:0000256" key="3">
    <source>
        <dbReference type="ARBA" id="ARBA00012834"/>
    </source>
</evidence>
<keyword evidence="7 8" id="KW-0949">S-adenosyl-L-methionine</keyword>
<gene>
    <name evidence="11" type="ORF">SAPIO_CDS7311</name>
</gene>
<keyword evidence="5 8" id="KW-0489">Methyltransferase</keyword>
<evidence type="ECO:0000256" key="5">
    <source>
        <dbReference type="ARBA" id="ARBA00022603"/>
    </source>
</evidence>
<dbReference type="EMBL" id="JOWA01000110">
    <property type="protein sequence ID" value="KEZ41224.1"/>
    <property type="molecule type" value="Genomic_DNA"/>
</dbReference>
<dbReference type="PANTHER" id="PTHR13600">
    <property type="entry name" value="LEUCINE CARBOXYL METHYLTRANSFERASE"/>
    <property type="match status" value="1"/>
</dbReference>
<evidence type="ECO:0000313" key="11">
    <source>
        <dbReference type="EMBL" id="KEZ41224.1"/>
    </source>
</evidence>
<reference evidence="11 12" key="1">
    <citation type="journal article" date="2014" name="Genome Announc.">
        <title>Draft genome sequence of the pathogenic fungus Scedosporium apiospermum.</title>
        <authorList>
            <person name="Vandeputte P."/>
            <person name="Ghamrawi S."/>
            <person name="Rechenmann M."/>
            <person name="Iltis A."/>
            <person name="Giraud S."/>
            <person name="Fleury M."/>
            <person name="Thornton C."/>
            <person name="Delhaes L."/>
            <person name="Meyer W."/>
            <person name="Papon N."/>
            <person name="Bouchara J.P."/>
        </authorList>
    </citation>
    <scope>NUCLEOTIDE SEQUENCE [LARGE SCALE GENOMIC DNA]</scope>
    <source>
        <strain evidence="11 12">IHEM 14462</strain>
    </source>
</reference>
<dbReference type="GO" id="GO:0032259">
    <property type="term" value="P:methylation"/>
    <property type="evidence" value="ECO:0007669"/>
    <property type="project" value="UniProtKB-KW"/>
</dbReference>
<dbReference type="PIRSF" id="PIRSF016305">
    <property type="entry name" value="LCM_mtfrase"/>
    <property type="match status" value="1"/>
</dbReference>
<feature type="compositionally biased region" description="Low complexity" evidence="10">
    <location>
        <begin position="29"/>
        <end position="38"/>
    </location>
</feature>
<organism evidence="11 12">
    <name type="scientific">Pseudallescheria apiosperma</name>
    <name type="common">Scedosporium apiospermum</name>
    <dbReference type="NCBI Taxonomy" id="563466"/>
    <lineage>
        <taxon>Eukaryota</taxon>
        <taxon>Fungi</taxon>
        <taxon>Dikarya</taxon>
        <taxon>Ascomycota</taxon>
        <taxon>Pezizomycotina</taxon>
        <taxon>Sordariomycetes</taxon>
        <taxon>Hypocreomycetidae</taxon>
        <taxon>Microascales</taxon>
        <taxon>Microascaceae</taxon>
        <taxon>Scedosporium</taxon>
    </lineage>
</organism>
<feature type="binding site" evidence="9">
    <location>
        <position position="93"/>
    </location>
    <ligand>
        <name>S-adenosyl-L-methionine</name>
        <dbReference type="ChEBI" id="CHEBI:59789"/>
    </ligand>
</feature>
<dbReference type="AlphaFoldDB" id="A0A084G1L2"/>
<keyword evidence="6 8" id="KW-0808">Transferase</keyword>
<keyword evidence="12" id="KW-1185">Reference proteome</keyword>
<name>A0A084G1L2_PSEDA</name>
<feature type="binding site" evidence="9">
    <location>
        <position position="122"/>
    </location>
    <ligand>
        <name>S-adenosyl-L-methionine</name>
        <dbReference type="ChEBI" id="CHEBI:59789"/>
    </ligand>
</feature>
<evidence type="ECO:0000313" key="12">
    <source>
        <dbReference type="Proteomes" id="UP000028545"/>
    </source>
</evidence>
<proteinExistence type="inferred from homology"/>
<dbReference type="RefSeq" id="XP_016641023.1">
    <property type="nucleotide sequence ID" value="XM_016789196.1"/>
</dbReference>
<dbReference type="InterPro" id="IPR029063">
    <property type="entry name" value="SAM-dependent_MTases_sf"/>
</dbReference>
<feature type="binding site" evidence="9">
    <location>
        <position position="227"/>
    </location>
    <ligand>
        <name>S-adenosyl-L-methionine</name>
        <dbReference type="ChEBI" id="CHEBI:59789"/>
    </ligand>
</feature>
<dbReference type="Gene3D" id="3.40.50.150">
    <property type="entry name" value="Vaccinia Virus protein VP39"/>
    <property type="match status" value="1"/>
</dbReference>
<dbReference type="OMA" id="IIYEPIR"/>
<comment type="catalytic activity">
    <reaction evidence="1 8">
        <text>[phosphatase 2A protein]-C-terminal L-leucine + S-adenosyl-L-methionine = [phosphatase 2A protein]-C-terminal L-leucine methyl ester + S-adenosyl-L-homocysteine</text>
        <dbReference type="Rhea" id="RHEA:48544"/>
        <dbReference type="Rhea" id="RHEA-COMP:12134"/>
        <dbReference type="Rhea" id="RHEA-COMP:12135"/>
        <dbReference type="ChEBI" id="CHEBI:57856"/>
        <dbReference type="ChEBI" id="CHEBI:59789"/>
        <dbReference type="ChEBI" id="CHEBI:90516"/>
        <dbReference type="ChEBI" id="CHEBI:90517"/>
        <dbReference type="EC" id="2.1.1.233"/>
    </reaction>
</comment>
<dbReference type="VEuPathDB" id="FungiDB:SAPIO_CDS7311"/>
<feature type="region of interest" description="Disordered" evidence="10">
    <location>
        <begin position="1"/>
        <end position="43"/>
    </location>
</feature>
<protein>
    <recommendedName>
        <fullName evidence="4 8">Leucine carboxyl methyltransferase 1</fullName>
        <ecNumber evidence="3 8">2.1.1.233</ecNumber>
    </recommendedName>
</protein>
<evidence type="ECO:0000256" key="2">
    <source>
        <dbReference type="ARBA" id="ARBA00010703"/>
    </source>
</evidence>
<dbReference type="KEGG" id="sapo:SAPIO_CDS7311"/>
<sequence length="368" mass="40021">MSVPPLPNLLQSRGPGDGGRGFRRGRRGGPASSSGPGSQDEVIQGTDTDAAVSRLSAVNLGYLDDPYAQYFVQSAHGPGSRRLPIINRGTYTRTTAVDTLISTFLSSGDSSAGVSRQIVSLGAGTDTRPLKLFAKPGQNGLVYHEIDFPAACAKKLRTVQAVPVLRNILPNPSESENGSWSAQLPSGGEYWCHGVDLRSLIQGQEEGGGKSSLPGLRTDVPTLLVSECCLCYLESPDAERIIRWFTDKIASIAILIYEPVKPDDAFGKMMVSNLAARRIRMPTLEVYKEPNDQAKRLKEAGFSTVKVLTVHDIFEKWVLPEEKVRLDRLEGLDEIEEWVLLASHYIVAWGWAGTGFTMADERGCVSTT</sequence>
<accession>A0A084G1L2</accession>
<dbReference type="SUPFAM" id="SSF53335">
    <property type="entry name" value="S-adenosyl-L-methionine-dependent methyltransferases"/>
    <property type="match status" value="1"/>
</dbReference>
<feature type="binding site" evidence="9">
    <location>
        <begin position="196"/>
        <end position="197"/>
    </location>
    <ligand>
        <name>S-adenosyl-L-methionine</name>
        <dbReference type="ChEBI" id="CHEBI:59789"/>
    </ligand>
</feature>
<dbReference type="GO" id="GO:0018423">
    <property type="term" value="F:protein C-terminal leucine carboxyl O-methyltransferase activity"/>
    <property type="evidence" value="ECO:0007669"/>
    <property type="project" value="UniProtKB-EC"/>
</dbReference>
<comment type="caution">
    <text evidence="11">The sequence shown here is derived from an EMBL/GenBank/DDBJ whole genome shotgun (WGS) entry which is preliminary data.</text>
</comment>
<dbReference type="Pfam" id="PF04072">
    <property type="entry name" value="LCM"/>
    <property type="match status" value="1"/>
</dbReference>
<evidence type="ECO:0000256" key="8">
    <source>
        <dbReference type="PIRNR" id="PIRNR016305"/>
    </source>
</evidence>
<evidence type="ECO:0000256" key="6">
    <source>
        <dbReference type="ARBA" id="ARBA00022679"/>
    </source>
</evidence>
<evidence type="ECO:0000256" key="4">
    <source>
        <dbReference type="ARBA" id="ARBA00017497"/>
    </source>
</evidence>
<comment type="similarity">
    <text evidence="2 8">Belongs to the methyltransferase superfamily. LCMT family.</text>
</comment>
<evidence type="ECO:0000256" key="1">
    <source>
        <dbReference type="ARBA" id="ARBA00000724"/>
    </source>
</evidence>
<dbReference type="HOGENOM" id="CLU_031312_1_1_1"/>
<dbReference type="OrthoDB" id="203237at2759"/>